<dbReference type="SUPFAM" id="SSF56349">
    <property type="entry name" value="DNA breaking-rejoining enzymes"/>
    <property type="match status" value="1"/>
</dbReference>
<dbReference type="InterPro" id="IPR025269">
    <property type="entry name" value="SAM-like_dom"/>
</dbReference>
<evidence type="ECO:0000256" key="2">
    <source>
        <dbReference type="ARBA" id="ARBA00023125"/>
    </source>
</evidence>
<dbReference type="InterPro" id="IPR035386">
    <property type="entry name" value="Arm-DNA-bind_5"/>
</dbReference>
<dbReference type="GO" id="GO:0015074">
    <property type="term" value="P:DNA integration"/>
    <property type="evidence" value="ECO:0007669"/>
    <property type="project" value="InterPro"/>
</dbReference>
<reference evidence="5" key="1">
    <citation type="submission" date="2020-01" db="EMBL/GenBank/DDBJ databases">
        <title>Muricauda ochracea sp. nov., isolated from a tidal flat of Garorim bay in Korea.</title>
        <authorList>
            <person name="Kim D."/>
            <person name="Yoo Y."/>
            <person name="Kim J.-J."/>
        </authorList>
    </citation>
    <scope>NUCLEOTIDE SEQUENCE</scope>
    <source>
        <strain evidence="5">JGD-17</strain>
    </source>
</reference>
<dbReference type="Pfam" id="PF17293">
    <property type="entry name" value="Arm-DNA-bind_5"/>
    <property type="match status" value="1"/>
</dbReference>
<dbReference type="GO" id="GO:0003677">
    <property type="term" value="F:DNA binding"/>
    <property type="evidence" value="ECO:0007669"/>
    <property type="project" value="UniProtKB-KW"/>
</dbReference>
<proteinExistence type="inferred from homology"/>
<dbReference type="InterPro" id="IPR013762">
    <property type="entry name" value="Integrase-like_cat_sf"/>
</dbReference>
<dbReference type="PANTHER" id="PTHR30349">
    <property type="entry name" value="PHAGE INTEGRASE-RELATED"/>
    <property type="match status" value="1"/>
</dbReference>
<keyword evidence="3" id="KW-0233">DNA recombination</keyword>
<comment type="caution">
    <text evidence="5">The sequence shown here is derived from an EMBL/GenBank/DDBJ whole genome shotgun (WGS) entry which is preliminary data.</text>
</comment>
<organism evidence="5 6">
    <name type="scientific">Flagellimonas ochracea</name>
    <dbReference type="NCBI Taxonomy" id="2696472"/>
    <lineage>
        <taxon>Bacteria</taxon>
        <taxon>Pseudomonadati</taxon>
        <taxon>Bacteroidota</taxon>
        <taxon>Flavobacteriia</taxon>
        <taxon>Flavobacteriales</taxon>
        <taxon>Flavobacteriaceae</taxon>
        <taxon>Flagellimonas</taxon>
    </lineage>
</organism>
<evidence type="ECO:0000313" key="6">
    <source>
        <dbReference type="Proteomes" id="UP000667650"/>
    </source>
</evidence>
<keyword evidence="2" id="KW-0238">DNA-binding</keyword>
<name>A0A964TDB6_9FLAO</name>
<dbReference type="RefSeq" id="WP_166522822.1">
    <property type="nucleotide sequence ID" value="NZ_JAAABI010000002.1"/>
</dbReference>
<dbReference type="GO" id="GO:0006310">
    <property type="term" value="P:DNA recombination"/>
    <property type="evidence" value="ECO:0007669"/>
    <property type="project" value="UniProtKB-KW"/>
</dbReference>
<comment type="similarity">
    <text evidence="1">Belongs to the 'phage' integrase family.</text>
</comment>
<protein>
    <submittedName>
        <fullName evidence="5">Tyrosine-type recombinase/integrase</fullName>
    </submittedName>
</protein>
<dbReference type="InterPro" id="IPR050090">
    <property type="entry name" value="Tyrosine_recombinase_XerCD"/>
</dbReference>
<dbReference type="InterPro" id="IPR011010">
    <property type="entry name" value="DNA_brk_join_enz"/>
</dbReference>
<dbReference type="CDD" id="cd01185">
    <property type="entry name" value="INTN1_C_like"/>
    <property type="match status" value="1"/>
</dbReference>
<evidence type="ECO:0000313" key="5">
    <source>
        <dbReference type="EMBL" id="NAY91396.1"/>
    </source>
</evidence>
<dbReference type="Pfam" id="PF00589">
    <property type="entry name" value="Phage_integrase"/>
    <property type="match status" value="1"/>
</dbReference>
<evidence type="ECO:0000259" key="4">
    <source>
        <dbReference type="PROSITE" id="PS51898"/>
    </source>
</evidence>
<sequence length="406" mass="47719">MQTSLSLSLDKRRIRKDNSYPIIIRLGHFQKTTSIATGQSVPETFWDDRKKQVKRAYKGVESINFLNNLLRTQLAKANEIVNNLHYKGDLDFMSIVEIKDRIVGKTKYASFYKFGYSQVEKLKESQRYGTARNYDGVLSILKTFTKNRDLKFNELNYQFLKRFERYHLSKPGNSMNGIASYMRTIKAIYNKGIKEGHVQRDNYPFFKYQIKTAPTQKRAINLEYIRRILELNLEEDSPLFHCRNYFLLSYMTMGMSFVDMAFLKRQNVMDGRIKFQRRKTSKAYDIKLTPQLTEVLDYYLRGTQKDDFILPIIKRESLELQYKDAQWALKRYNKGLKEIANLCGIEERLTSYVSRHSFATHALFKNIPLPAISKMLGHSKLSTTQIYLKSLPSNVIDAYQEELNSF</sequence>
<dbReference type="Gene3D" id="1.10.443.10">
    <property type="entry name" value="Intergrase catalytic core"/>
    <property type="match status" value="1"/>
</dbReference>
<gene>
    <name evidence="5" type="ORF">GTQ34_05640</name>
</gene>
<dbReference type="EMBL" id="JAAABI010000002">
    <property type="protein sequence ID" value="NAY91396.1"/>
    <property type="molecule type" value="Genomic_DNA"/>
</dbReference>
<dbReference type="InterPro" id="IPR010998">
    <property type="entry name" value="Integrase_recombinase_N"/>
</dbReference>
<dbReference type="PANTHER" id="PTHR30349:SF64">
    <property type="entry name" value="PROPHAGE INTEGRASE INTD-RELATED"/>
    <property type="match status" value="1"/>
</dbReference>
<dbReference type="Gene3D" id="1.10.150.130">
    <property type="match status" value="1"/>
</dbReference>
<feature type="domain" description="Tyr recombinase" evidence="4">
    <location>
        <begin position="215"/>
        <end position="400"/>
    </location>
</feature>
<dbReference type="Pfam" id="PF13102">
    <property type="entry name" value="Phage_int_SAM_5"/>
    <property type="match status" value="1"/>
</dbReference>
<evidence type="ECO:0000256" key="3">
    <source>
        <dbReference type="ARBA" id="ARBA00023172"/>
    </source>
</evidence>
<dbReference type="Proteomes" id="UP000667650">
    <property type="component" value="Unassembled WGS sequence"/>
</dbReference>
<accession>A0A964TDB6</accession>
<keyword evidence="6" id="KW-1185">Reference proteome</keyword>
<evidence type="ECO:0000256" key="1">
    <source>
        <dbReference type="ARBA" id="ARBA00008857"/>
    </source>
</evidence>
<dbReference type="AlphaFoldDB" id="A0A964TDB6"/>
<dbReference type="InterPro" id="IPR002104">
    <property type="entry name" value="Integrase_catalytic"/>
</dbReference>
<dbReference type="PROSITE" id="PS51898">
    <property type="entry name" value="TYR_RECOMBINASE"/>
    <property type="match status" value="1"/>
</dbReference>